<protein>
    <submittedName>
        <fullName evidence="2">Uncharacterized protein</fullName>
    </submittedName>
</protein>
<dbReference type="EMBL" id="CP047423">
    <property type="protein sequence ID" value="QPD02528.1"/>
    <property type="molecule type" value="Genomic_DNA"/>
</dbReference>
<keyword evidence="1" id="KW-0812">Transmembrane</keyword>
<gene>
    <name evidence="2" type="ORF">Nkreftii_000302</name>
</gene>
<organism evidence="2 3">
    <name type="scientific">Candidatus Nitrospira kreftii</name>
    <dbReference type="NCBI Taxonomy" id="2652173"/>
    <lineage>
        <taxon>Bacteria</taxon>
        <taxon>Pseudomonadati</taxon>
        <taxon>Nitrospirota</taxon>
        <taxon>Nitrospiria</taxon>
        <taxon>Nitrospirales</taxon>
        <taxon>Nitrospiraceae</taxon>
        <taxon>Nitrospira</taxon>
    </lineage>
</organism>
<dbReference type="Proteomes" id="UP000593737">
    <property type="component" value="Chromosome"/>
</dbReference>
<evidence type="ECO:0000256" key="1">
    <source>
        <dbReference type="SAM" id="Phobius"/>
    </source>
</evidence>
<evidence type="ECO:0000313" key="3">
    <source>
        <dbReference type="Proteomes" id="UP000593737"/>
    </source>
</evidence>
<sequence length="106" mass="12375">MSGSFLVHSLPIMTEETLQYSLPQKAIEALVQGDRDEAIKQVMLESNHSREEARDMIASFLLTQPSLLRRMKDTQSETKWGHMRWLILFQAIAVAIGYFLFFRDQW</sequence>
<evidence type="ECO:0000313" key="2">
    <source>
        <dbReference type="EMBL" id="QPD02528.1"/>
    </source>
</evidence>
<dbReference type="KEGG" id="nkf:Nkreftii_000302"/>
<keyword evidence="1" id="KW-1133">Transmembrane helix</keyword>
<name>A0A7S8FB08_9BACT</name>
<reference evidence="2 3" key="1">
    <citation type="journal article" date="2020" name="ISME J.">
        <title>Enrichment and physiological characterization of a novel comammox Nitrospira indicates ammonium inhibition of complete nitrification.</title>
        <authorList>
            <person name="Sakoula D."/>
            <person name="Koch H."/>
            <person name="Frank J."/>
            <person name="Jetten M.S.M."/>
            <person name="van Kessel M.A.H.J."/>
            <person name="Lucker S."/>
        </authorList>
    </citation>
    <scope>NUCLEOTIDE SEQUENCE [LARGE SCALE GENOMIC DNA]</scope>
    <source>
        <strain evidence="2">Comreactor17</strain>
    </source>
</reference>
<proteinExistence type="predicted"/>
<accession>A0A7S8FB08</accession>
<dbReference type="AlphaFoldDB" id="A0A7S8FB08"/>
<feature type="transmembrane region" description="Helical" evidence="1">
    <location>
        <begin position="85"/>
        <end position="102"/>
    </location>
</feature>
<keyword evidence="1" id="KW-0472">Membrane</keyword>